<evidence type="ECO:0000313" key="1">
    <source>
        <dbReference type="EMBL" id="KKL67704.1"/>
    </source>
</evidence>
<dbReference type="Gene3D" id="1.10.260.40">
    <property type="entry name" value="lambda repressor-like DNA-binding domains"/>
    <property type="match status" value="1"/>
</dbReference>
<dbReference type="EMBL" id="LAZR01026773">
    <property type="protein sequence ID" value="KKL67704.1"/>
    <property type="molecule type" value="Genomic_DNA"/>
</dbReference>
<gene>
    <name evidence="1" type="ORF">LCGC14_2132280</name>
</gene>
<dbReference type="SUPFAM" id="SSF47413">
    <property type="entry name" value="lambda repressor-like DNA-binding domains"/>
    <property type="match status" value="1"/>
</dbReference>
<comment type="caution">
    <text evidence="1">The sequence shown here is derived from an EMBL/GenBank/DDBJ whole genome shotgun (WGS) entry which is preliminary data.</text>
</comment>
<name>A0A0F9E119_9ZZZZ</name>
<sequence>MTANQLRKSMKRQGLSTQELAWLVHVRVEAVSRWRTGLHKVPGGVQAFLKLREGLPLD</sequence>
<dbReference type="AlphaFoldDB" id="A0A0F9E119"/>
<protein>
    <recommendedName>
        <fullName evidence="2">HTH cro/C1-type domain-containing protein</fullName>
    </recommendedName>
</protein>
<accession>A0A0F9E119</accession>
<proteinExistence type="predicted"/>
<organism evidence="1">
    <name type="scientific">marine sediment metagenome</name>
    <dbReference type="NCBI Taxonomy" id="412755"/>
    <lineage>
        <taxon>unclassified sequences</taxon>
        <taxon>metagenomes</taxon>
        <taxon>ecological metagenomes</taxon>
    </lineage>
</organism>
<dbReference type="InterPro" id="IPR010982">
    <property type="entry name" value="Lambda_DNA-bd_dom_sf"/>
</dbReference>
<dbReference type="GO" id="GO:0003677">
    <property type="term" value="F:DNA binding"/>
    <property type="evidence" value="ECO:0007669"/>
    <property type="project" value="InterPro"/>
</dbReference>
<reference evidence="1" key="1">
    <citation type="journal article" date="2015" name="Nature">
        <title>Complex archaea that bridge the gap between prokaryotes and eukaryotes.</title>
        <authorList>
            <person name="Spang A."/>
            <person name="Saw J.H."/>
            <person name="Jorgensen S.L."/>
            <person name="Zaremba-Niedzwiedzka K."/>
            <person name="Martijn J."/>
            <person name="Lind A.E."/>
            <person name="van Eijk R."/>
            <person name="Schleper C."/>
            <person name="Guy L."/>
            <person name="Ettema T.J."/>
        </authorList>
    </citation>
    <scope>NUCLEOTIDE SEQUENCE</scope>
</reference>
<feature type="non-terminal residue" evidence="1">
    <location>
        <position position="58"/>
    </location>
</feature>
<evidence type="ECO:0008006" key="2">
    <source>
        <dbReference type="Google" id="ProtNLM"/>
    </source>
</evidence>